<dbReference type="Proteomes" id="UP000682733">
    <property type="component" value="Unassembled WGS sequence"/>
</dbReference>
<gene>
    <name evidence="1" type="ORF">GPM918_LOCUS23822</name>
    <name evidence="2" type="ORF">OVA965_LOCUS31369</name>
    <name evidence="3" type="ORF">SRO942_LOCUS23820</name>
    <name evidence="4" type="ORF">TMI583_LOCUS32193</name>
</gene>
<comment type="caution">
    <text evidence="1">The sequence shown here is derived from an EMBL/GenBank/DDBJ whole genome shotgun (WGS) entry which is preliminary data.</text>
</comment>
<keyword evidence="5" id="KW-1185">Reference proteome</keyword>
<sequence>MEENQHSQDADGQRKCQPHVYHQQHYNERMISIQRKWSEQGETWIDYVVKQQREQFHKTRSNEYDVLYEMLNSGPQLAITLEEEDRTLLLSKLYNIRKQLRVKMESKPWSSSSRSVSSGLSPIQSTSFCNATTGEHTLLATIISDICQLVNGGARRIIQYLKIFEDWNWFLAISDVLST</sequence>
<organism evidence="1 5">
    <name type="scientific">Didymodactylos carnosus</name>
    <dbReference type="NCBI Taxonomy" id="1234261"/>
    <lineage>
        <taxon>Eukaryota</taxon>
        <taxon>Metazoa</taxon>
        <taxon>Spiralia</taxon>
        <taxon>Gnathifera</taxon>
        <taxon>Rotifera</taxon>
        <taxon>Eurotatoria</taxon>
        <taxon>Bdelloidea</taxon>
        <taxon>Philodinida</taxon>
        <taxon>Philodinidae</taxon>
        <taxon>Didymodactylos</taxon>
    </lineage>
</organism>
<dbReference type="EMBL" id="CAJOBA010045180">
    <property type="protein sequence ID" value="CAF4173617.1"/>
    <property type="molecule type" value="Genomic_DNA"/>
</dbReference>
<reference evidence="1" key="1">
    <citation type="submission" date="2021-02" db="EMBL/GenBank/DDBJ databases">
        <authorList>
            <person name="Nowell W R."/>
        </authorList>
    </citation>
    <scope>NUCLEOTIDE SEQUENCE</scope>
</reference>
<evidence type="ECO:0000313" key="4">
    <source>
        <dbReference type="EMBL" id="CAF4173617.1"/>
    </source>
</evidence>
<protein>
    <submittedName>
        <fullName evidence="1">Uncharacterized protein</fullName>
    </submittedName>
</protein>
<evidence type="ECO:0000313" key="2">
    <source>
        <dbReference type="EMBL" id="CAF1364117.1"/>
    </source>
</evidence>
<dbReference type="EMBL" id="CAJNOK010023527">
    <property type="protein sequence ID" value="CAF1364117.1"/>
    <property type="molecule type" value="Genomic_DNA"/>
</dbReference>
<dbReference type="EMBL" id="CAJNOQ010008651">
    <property type="protein sequence ID" value="CAF1203055.1"/>
    <property type="molecule type" value="Genomic_DNA"/>
</dbReference>
<dbReference type="EMBL" id="CAJOBC010008651">
    <property type="protein sequence ID" value="CAF3967406.1"/>
    <property type="molecule type" value="Genomic_DNA"/>
</dbReference>
<name>A0A814WUR8_9BILA</name>
<dbReference type="Proteomes" id="UP000663829">
    <property type="component" value="Unassembled WGS sequence"/>
</dbReference>
<dbReference type="Proteomes" id="UP000681722">
    <property type="component" value="Unassembled WGS sequence"/>
</dbReference>
<evidence type="ECO:0000313" key="1">
    <source>
        <dbReference type="EMBL" id="CAF1203055.1"/>
    </source>
</evidence>
<dbReference type="AlphaFoldDB" id="A0A814WUR8"/>
<evidence type="ECO:0000313" key="5">
    <source>
        <dbReference type="Proteomes" id="UP000663829"/>
    </source>
</evidence>
<dbReference type="Proteomes" id="UP000677228">
    <property type="component" value="Unassembled WGS sequence"/>
</dbReference>
<proteinExistence type="predicted"/>
<evidence type="ECO:0000313" key="3">
    <source>
        <dbReference type="EMBL" id="CAF3967406.1"/>
    </source>
</evidence>
<accession>A0A814WUR8</accession>